<dbReference type="Proteomes" id="UP001165561">
    <property type="component" value="Unassembled WGS sequence"/>
</dbReference>
<protein>
    <submittedName>
        <fullName evidence="1">Uncharacterized protein</fullName>
    </submittedName>
</protein>
<sequence length="70" mass="7314">MHPGVAAATAVEIARRARDAGATAFALQQAREIGTRDGLTARAAGWDAECAALAARVEALGFDRFTFRPA</sequence>
<proteinExistence type="predicted"/>
<gene>
    <name evidence="1" type="ORF">PU560_04795</name>
</gene>
<comment type="caution">
    <text evidence="1">The sequence shown here is derived from an EMBL/GenBank/DDBJ whole genome shotgun (WGS) entry which is preliminary data.</text>
</comment>
<name>A0ABT5TUX9_9MICO</name>
<accession>A0ABT5TUX9</accession>
<dbReference type="EMBL" id="JARACI010000655">
    <property type="protein sequence ID" value="MDD9205784.1"/>
    <property type="molecule type" value="Genomic_DNA"/>
</dbReference>
<evidence type="ECO:0000313" key="2">
    <source>
        <dbReference type="Proteomes" id="UP001165561"/>
    </source>
</evidence>
<reference evidence="1" key="1">
    <citation type="submission" date="2023-02" db="EMBL/GenBank/DDBJ databases">
        <title>Georgenia sp.10Sc9-8, isolated from a soil sample collected from the Taklamakan desert.</title>
        <authorList>
            <person name="Liu S."/>
        </authorList>
    </citation>
    <scope>NUCLEOTIDE SEQUENCE</scope>
    <source>
        <strain evidence="1">10Sc9-8</strain>
    </source>
</reference>
<keyword evidence="2" id="KW-1185">Reference proteome</keyword>
<organism evidence="1 2">
    <name type="scientific">Georgenia halotolerans</name>
    <dbReference type="NCBI Taxonomy" id="3028317"/>
    <lineage>
        <taxon>Bacteria</taxon>
        <taxon>Bacillati</taxon>
        <taxon>Actinomycetota</taxon>
        <taxon>Actinomycetes</taxon>
        <taxon>Micrococcales</taxon>
        <taxon>Bogoriellaceae</taxon>
        <taxon>Georgenia</taxon>
    </lineage>
</organism>
<evidence type="ECO:0000313" key="1">
    <source>
        <dbReference type="EMBL" id="MDD9205784.1"/>
    </source>
</evidence>